<dbReference type="PANTHER" id="PTHR47957">
    <property type="entry name" value="ATP-DEPENDENT HELICASE HRQ1"/>
    <property type="match status" value="1"/>
</dbReference>
<dbReference type="InterPro" id="IPR001650">
    <property type="entry name" value="Helicase_C-like"/>
</dbReference>
<evidence type="ECO:0000313" key="5">
    <source>
        <dbReference type="EMBL" id="KAB1659687.1"/>
    </source>
</evidence>
<comment type="caution">
    <text evidence="5">The sequence shown here is derived from an EMBL/GenBank/DDBJ whole genome shotgun (WGS) entry which is preliminary data.</text>
</comment>
<dbReference type="GO" id="GO:0036297">
    <property type="term" value="P:interstrand cross-link repair"/>
    <property type="evidence" value="ECO:0007669"/>
    <property type="project" value="TreeGrafter"/>
</dbReference>
<dbReference type="PANTHER" id="PTHR47957:SF3">
    <property type="entry name" value="ATP-DEPENDENT HELICASE HRQ1"/>
    <property type="match status" value="1"/>
</dbReference>
<dbReference type="Proteomes" id="UP000467240">
    <property type="component" value="Unassembled WGS sequence"/>
</dbReference>
<evidence type="ECO:0000259" key="3">
    <source>
        <dbReference type="PROSITE" id="PS51192"/>
    </source>
</evidence>
<dbReference type="Gene3D" id="3.40.50.300">
    <property type="entry name" value="P-loop containing nucleotide triphosphate hydrolases"/>
    <property type="match status" value="2"/>
</dbReference>
<dbReference type="GO" id="GO:0043138">
    <property type="term" value="F:3'-5' DNA helicase activity"/>
    <property type="evidence" value="ECO:0007669"/>
    <property type="project" value="TreeGrafter"/>
</dbReference>
<dbReference type="InterPro" id="IPR011545">
    <property type="entry name" value="DEAD/DEAH_box_helicase_dom"/>
</dbReference>
<dbReference type="InterPro" id="IPR014001">
    <property type="entry name" value="Helicase_ATP-bd"/>
</dbReference>
<accession>A0A7J5BZL8</accession>
<dbReference type="PROSITE" id="PS51194">
    <property type="entry name" value="HELICASE_CTER"/>
    <property type="match status" value="1"/>
</dbReference>
<dbReference type="Pfam" id="PF00271">
    <property type="entry name" value="Helicase_C"/>
    <property type="match status" value="1"/>
</dbReference>
<dbReference type="EMBL" id="WBJZ01000005">
    <property type="protein sequence ID" value="KAB1659687.1"/>
    <property type="molecule type" value="Genomic_DNA"/>
</dbReference>
<name>A0A7J5BZL8_9MICO</name>
<dbReference type="InterPro" id="IPR027417">
    <property type="entry name" value="P-loop_NTPase"/>
</dbReference>
<dbReference type="Pfam" id="PF00270">
    <property type="entry name" value="DEAD"/>
    <property type="match status" value="1"/>
</dbReference>
<sequence length="2153" mass="234141">MSELLPTIQADEIRDGLIEYLTTTFALADRAERRALDEFLKHPEQGIFKGPYLRLRLPFRPAANGTGSGFAWLRDFTPHGHQAAAFERLSSAELGPDKPRPLPTLVTTGTGSGKTESFLFPILDHVVRAKAAGETGIKALILYPMNALANDQADRVTRLIRGTPELAGIRAAIYTGQGGPKRGQVTDAGLITDRETMRSQAPDILLTNYKMLDQLLLRPADQALWRQSATSLRYLVLDEFHSYDGAQGTDVAMLLRRLGLALKRHWPDEDPRIDDHARAATLGLMTPVATSATLGGGDDPAAMVEFANTVFGGGFDRDSVVTETRLELDEWADGAAERVAALGLTPRTDANACAEELIDIARGPDAARYLGAADARQLTMTVLGTIYRDHDGGIPALAEFTPEQLLDLTRAHPWIRVLIGGASDPRATAALARHVVLELTPGRGERERDADRHLVLTLVVAALSHVRAIAGRAAATVEVHQWVRALTRLDRVAGPSTAYRWSDDGATDIDDNDDPFSDAGRVAFPAIYCRHCGRTGWGVLLAPTGTHLNTDDSDIRGSHLRREGRFRALLYAPNEADQALTASPGDPPVEGLAWFDAVQRCLLPEAPDADELQASTDILPVLTLGPDPNDERSNRDTCPSCGQIDGIRFLGSAIATLLSVTVTTIFGDAALDAGEKKALVFTDSVQDAAHRAAFVQSRSHVFNLRNAMREAVGDETTTLADLVETMLVRADTPERRYRILSPDLVEREQFKPFWHGPGATDPAVKRRVRRRLAFDAAMEFGLQASVGRTLVRTGSLVCEVDAGPTSHLHALARTAIREYETATPILTGVEATAADGALVHWVRGVLERMRERGAIAHPWFRKYLQQNGARWPVWGGRPRGEGMPAFPPDREAPAYPRFGSTRVAGGHDSGLDPAGAAQGWYARWASRTLGVSPMEGPTLTKLLFDALAEADIVSTVATGDTGGTAYQLEPARILLEAAPHVDDHTVLLHCETCQGEVRGTRRVRAQLDGAPCTAIRCTGTLVPGTDVDNYYRRLYDEGEMRRVVAHEHTSLLDDAVRREVEDGFKQSAADPDAPNVLVATPTLEMGIDIGDLSTVFLAGLPNSVASYLQRVGRAGRLTGNALVMAFVVGRGEQLPKLGDPLSVIGGEVRPPATYLSAEEILRRQYTAFLIDRLASRGELADIARAADVLANDAPGSFLDQIITDAETNAHARLTAFLDTFDGLREWAVDTLRAWANPGAEPRTSGLAGTLLTAAGRWQREVDELGQRKTAIAGTLDELQTKAEHPAATTDDHRAFRSAKASYAIVAKQQDTLRTDHWVGALERAGILPNYTLLDDRVRLDVGLSWIDPDTQEYETREASYERGASIAITELAPGNVFYAQGVEIEIDAVELGRAGSAVRSWAYCPSCGYARDLDAPEAETGAACPRCGSPAIADTNQIVPSLELERVSAEVRRDESSIGDRNEERRRERFTVQLAADLDPSRLLSQWFVEDGHFGIKYYRDLTIRWINLGRQAAYGGGERTIAGAGHANTPLFRVCDACGKLDLRGDENTEHEHRAWCPNRKVREEHVVSLALTRTLVSQGVVMRLPQAVTIGDRLALPSLAAAIQLGLREVIGGDPDHLRIEVIEEPLTGTDGQTATSLLIHDIVPGGTGYLADLAARERIREVLDRAFAVVRDCPCADEGRLACHRCLLPYAPGNRAELVSRESAQRVLSGLLTDAETGEPEEWKTTEIDPGVEDPESNLEQWFRKVFIERAATAGATVKELPGTWGNTLRVTFPAGGRAWQLTPQQRLGGVQPDFLLEAVGGGVAPIAIFTDGRRYHATHAHNRLADDATKRNTLRLDSTHVFAITWDDVRRADERGGEPVDVSSWFARGAIEDLAAAQGLTRDDLDAVSENPITLLFRWMQTGGAIEERWRKLANLLPLLLRPTSRRTTPAAELDALALRASGILDGLDEDGPANSPTMRLRRGPLVMVTTADVATRSTRSALVLDDRDAAVEAPDAPAAWALWLRLSNLLGFADAHRVAITTVERVMLGAVDRVVELRPGIAATGPQLTASTLGPVDIIAMTPEWIEALEFATDEERAILEPIAARGGTVPELGIEQDGIPLPIAWPDARIVVDLHFTDDDRALLSEAGWRIVPTDTEPIMTALEQKD</sequence>
<dbReference type="GO" id="GO:0005524">
    <property type="term" value="F:ATP binding"/>
    <property type="evidence" value="ECO:0007669"/>
    <property type="project" value="UniProtKB-KW"/>
</dbReference>
<evidence type="ECO:0000313" key="6">
    <source>
        <dbReference type="Proteomes" id="UP000467240"/>
    </source>
</evidence>
<dbReference type="GO" id="GO:0003676">
    <property type="term" value="F:nucleic acid binding"/>
    <property type="evidence" value="ECO:0007669"/>
    <property type="project" value="InterPro"/>
</dbReference>
<dbReference type="InterPro" id="IPR018973">
    <property type="entry name" value="MZB"/>
</dbReference>
<evidence type="ECO:0000256" key="2">
    <source>
        <dbReference type="ARBA" id="ARBA00022840"/>
    </source>
</evidence>
<reference evidence="5 6" key="1">
    <citation type="submission" date="2019-09" db="EMBL/GenBank/DDBJ databases">
        <title>Phylogeny of genus Pseudoclavibacter and closely related genus.</title>
        <authorList>
            <person name="Li Y."/>
        </authorList>
    </citation>
    <scope>NUCLEOTIDE SEQUENCE [LARGE SCALE GENOMIC DNA]</scope>
    <source>
        <strain evidence="5 6">DSM 23821</strain>
    </source>
</reference>
<feature type="domain" description="Helicase ATP-binding" evidence="3">
    <location>
        <begin position="95"/>
        <end position="312"/>
    </location>
</feature>
<proteinExistence type="predicted"/>
<protein>
    <submittedName>
        <fullName evidence="5">DEAD/DEAH box helicase</fullName>
    </submittedName>
</protein>
<keyword evidence="5" id="KW-0347">Helicase</keyword>
<dbReference type="OrthoDB" id="3197455at2"/>
<feature type="domain" description="Helicase C-terminal" evidence="4">
    <location>
        <begin position="967"/>
        <end position="1161"/>
    </location>
</feature>
<dbReference type="SMART" id="SM00487">
    <property type="entry name" value="DEXDc"/>
    <property type="match status" value="1"/>
</dbReference>
<dbReference type="Pfam" id="PF09369">
    <property type="entry name" value="MZB"/>
    <property type="match status" value="1"/>
</dbReference>
<keyword evidence="6" id="KW-1185">Reference proteome</keyword>
<dbReference type="SMART" id="SM00490">
    <property type="entry name" value="HELICc"/>
    <property type="match status" value="1"/>
</dbReference>
<gene>
    <name evidence="5" type="ORF">F8O01_05370</name>
</gene>
<dbReference type="PROSITE" id="PS51192">
    <property type="entry name" value="HELICASE_ATP_BIND_1"/>
    <property type="match status" value="1"/>
</dbReference>
<dbReference type="GO" id="GO:0006289">
    <property type="term" value="P:nucleotide-excision repair"/>
    <property type="evidence" value="ECO:0007669"/>
    <property type="project" value="TreeGrafter"/>
</dbReference>
<keyword evidence="5" id="KW-0378">Hydrolase</keyword>
<keyword evidence="1" id="KW-0547">Nucleotide-binding</keyword>
<dbReference type="RefSeq" id="WP_158039851.1">
    <property type="nucleotide sequence ID" value="NZ_JACCFV010000001.1"/>
</dbReference>
<keyword evidence="2" id="KW-0067">ATP-binding</keyword>
<evidence type="ECO:0000259" key="4">
    <source>
        <dbReference type="PROSITE" id="PS51194"/>
    </source>
</evidence>
<organism evidence="5 6">
    <name type="scientific">Pseudoclavibacter chungangensis</name>
    <dbReference type="NCBI Taxonomy" id="587635"/>
    <lineage>
        <taxon>Bacteria</taxon>
        <taxon>Bacillati</taxon>
        <taxon>Actinomycetota</taxon>
        <taxon>Actinomycetes</taxon>
        <taxon>Micrococcales</taxon>
        <taxon>Microbacteriaceae</taxon>
        <taxon>Pseudoclavibacter</taxon>
    </lineage>
</organism>
<evidence type="ECO:0000256" key="1">
    <source>
        <dbReference type="ARBA" id="ARBA00022741"/>
    </source>
</evidence>
<dbReference type="SUPFAM" id="SSF52540">
    <property type="entry name" value="P-loop containing nucleoside triphosphate hydrolases"/>
    <property type="match status" value="2"/>
</dbReference>